<evidence type="ECO:0000256" key="5">
    <source>
        <dbReference type="ARBA" id="ARBA00023274"/>
    </source>
</evidence>
<organism evidence="9 10">
    <name type="scientific">Monodelphis domestica</name>
    <name type="common">Gray short-tailed opossum</name>
    <dbReference type="NCBI Taxonomy" id="13616"/>
    <lineage>
        <taxon>Eukaryota</taxon>
        <taxon>Metazoa</taxon>
        <taxon>Chordata</taxon>
        <taxon>Craniata</taxon>
        <taxon>Vertebrata</taxon>
        <taxon>Euteleostomi</taxon>
        <taxon>Mammalia</taxon>
        <taxon>Metatheria</taxon>
        <taxon>Didelphimorphia</taxon>
        <taxon>Didelphidae</taxon>
        <taxon>Monodelphis</taxon>
    </lineage>
</organism>
<dbReference type="OrthoDB" id="19439at2759"/>
<evidence type="ECO:0000256" key="2">
    <source>
        <dbReference type="ARBA" id="ARBA00005677"/>
    </source>
</evidence>
<keyword evidence="3" id="KW-0689">Ribosomal protein</keyword>
<name>F6XM69_MONDO</name>
<dbReference type="STRING" id="13616.ENSMODP00000012637"/>
<dbReference type="RefSeq" id="XP_007502796.2">
    <property type="nucleotide sequence ID" value="XM_007502734.3"/>
</dbReference>
<accession>F6XM69</accession>
<reference evidence="9" key="3">
    <citation type="submission" date="2025-09" db="UniProtKB">
        <authorList>
            <consortium name="Ensembl"/>
        </authorList>
    </citation>
    <scope>IDENTIFICATION</scope>
</reference>
<dbReference type="CTD" id="740"/>
<keyword evidence="4" id="KW-0496">Mitochondrion</keyword>
<sequence length="362" mass="39556">MVATAGRHKRRLRAEAPVRQGPAGRAGATKRGARFGRGLAQGKRGGSGWVGRGRAGGLKLAPMMAWEPGAASCLGLPAAPIPDRALTSDTLVLLPPRRRWRREREAGAEGAHVRPNTPGACLRTRTPTSPSTNRSGVQPSGRKSLVRAGADPREGEESRGGVGLLGYRRLREGQGAGLGKRRKSHPLPRKSSCAMAVALAASTLRAGLRAFALRGRPVCGVRWQSQEPFTYPGIVESTEEYAFVERLIPPTVIPEPPKHQSYPTPSGWQPPKDPLPNLPYIVRRSRMHNVPVYTELTHGNRQMTLIRKVEGDIWALQKDVEEFLTPLLGKKPVTQVNEVTGTLRIKGYFDQQLKAWLLEKGF</sequence>
<feature type="compositionally biased region" description="Low complexity" evidence="8">
    <location>
        <begin position="123"/>
        <end position="132"/>
    </location>
</feature>
<dbReference type="GO" id="GO:0005762">
    <property type="term" value="C:mitochondrial large ribosomal subunit"/>
    <property type="evidence" value="ECO:0000318"/>
    <property type="project" value="GO_Central"/>
</dbReference>
<feature type="region of interest" description="Disordered" evidence="8">
    <location>
        <begin position="104"/>
        <end position="165"/>
    </location>
</feature>
<dbReference type="KEGG" id="mdo:100030507"/>
<dbReference type="InterPro" id="IPR007740">
    <property type="entry name" value="Ribosomal_mL49"/>
</dbReference>
<feature type="compositionally biased region" description="Basic and acidic residues" evidence="8">
    <location>
        <begin position="150"/>
        <end position="159"/>
    </location>
</feature>
<evidence type="ECO:0000256" key="1">
    <source>
        <dbReference type="ARBA" id="ARBA00004173"/>
    </source>
</evidence>
<evidence type="ECO:0000256" key="3">
    <source>
        <dbReference type="ARBA" id="ARBA00022980"/>
    </source>
</evidence>
<comment type="subcellular location">
    <subcellularLocation>
        <location evidence="1">Mitochondrion</location>
    </subcellularLocation>
</comment>
<evidence type="ECO:0000256" key="8">
    <source>
        <dbReference type="SAM" id="MobiDB-lite"/>
    </source>
</evidence>
<dbReference type="Bgee" id="ENSMODG00000010091">
    <property type="expression patterns" value="Expressed in skeleton of lower jaw and 18 other cell types or tissues"/>
</dbReference>
<dbReference type="GO" id="GO:0006412">
    <property type="term" value="P:translation"/>
    <property type="evidence" value="ECO:0007669"/>
    <property type="project" value="InterPro"/>
</dbReference>
<dbReference type="GeneTree" id="ENSGT00390000017253"/>
<dbReference type="HOGENOM" id="CLU_764959_0_0_1"/>
<feature type="compositionally biased region" description="Low complexity" evidence="8">
    <location>
        <begin position="21"/>
        <end position="30"/>
    </location>
</feature>
<feature type="region of interest" description="Disordered" evidence="8">
    <location>
        <begin position="1"/>
        <end position="30"/>
    </location>
</feature>
<dbReference type="Gene3D" id="3.30.780.10">
    <property type="entry name" value="SUI1-like domain"/>
    <property type="match status" value="1"/>
</dbReference>
<evidence type="ECO:0000313" key="9">
    <source>
        <dbReference type="Ensembl" id="ENSMODP00000012637.3"/>
    </source>
</evidence>
<reference evidence="9 10" key="1">
    <citation type="journal article" date="2007" name="Nature">
        <title>Genome of the marsupial Monodelphis domestica reveals innovation in non-coding sequences.</title>
        <authorList>
            <person name="Mikkelsen T.S."/>
            <person name="Wakefield M.J."/>
            <person name="Aken B."/>
            <person name="Amemiya C.T."/>
            <person name="Chang J.L."/>
            <person name="Duke S."/>
            <person name="Garber M."/>
            <person name="Gentles A.J."/>
            <person name="Goodstadt L."/>
            <person name="Heger A."/>
            <person name="Jurka J."/>
            <person name="Kamal M."/>
            <person name="Mauceli E."/>
            <person name="Searle S.M."/>
            <person name="Sharpe T."/>
            <person name="Baker M.L."/>
            <person name="Batzer M.A."/>
            <person name="Benos P.V."/>
            <person name="Belov K."/>
            <person name="Clamp M."/>
            <person name="Cook A."/>
            <person name="Cuff J."/>
            <person name="Das R."/>
            <person name="Davidow L."/>
            <person name="Deakin J.E."/>
            <person name="Fazzari M.J."/>
            <person name="Glass J.L."/>
            <person name="Grabherr M."/>
            <person name="Greally J.M."/>
            <person name="Gu W."/>
            <person name="Hore T.A."/>
            <person name="Huttley G.A."/>
            <person name="Kleber M."/>
            <person name="Jirtle R.L."/>
            <person name="Koina E."/>
            <person name="Lee J.T."/>
            <person name="Mahony S."/>
            <person name="Marra M.A."/>
            <person name="Miller R.D."/>
            <person name="Nicholls R.D."/>
            <person name="Oda M."/>
            <person name="Papenfuss A.T."/>
            <person name="Parra Z.E."/>
            <person name="Pollock D.D."/>
            <person name="Ray D.A."/>
            <person name="Schein J.E."/>
            <person name="Speed T.P."/>
            <person name="Thompson K."/>
            <person name="VandeBerg J.L."/>
            <person name="Wade C.M."/>
            <person name="Walker J.A."/>
            <person name="Waters P.D."/>
            <person name="Webber C."/>
            <person name="Weidman J.R."/>
            <person name="Xie X."/>
            <person name="Zody M.C."/>
            <person name="Baldwin J."/>
            <person name="Abdouelleil A."/>
            <person name="Abdulkadir J."/>
            <person name="Abebe A."/>
            <person name="Abera B."/>
            <person name="Abreu J."/>
            <person name="Acer S.C."/>
            <person name="Aftuck L."/>
            <person name="Alexander A."/>
            <person name="An P."/>
            <person name="Anderson E."/>
            <person name="Anderson S."/>
            <person name="Arachi H."/>
            <person name="Azer M."/>
            <person name="Bachantsang P."/>
            <person name="Barry A."/>
            <person name="Bayul T."/>
            <person name="Berlin A."/>
            <person name="Bessette D."/>
            <person name="Bloom T."/>
            <person name="Bloom T."/>
            <person name="Boguslavskiy L."/>
            <person name="Bonnet C."/>
            <person name="Boukhgalter B."/>
            <person name="Bourzgui I."/>
            <person name="Brown A."/>
            <person name="Cahill P."/>
            <person name="Channer S."/>
            <person name="Cheshatsang Y."/>
            <person name="Chuda L."/>
            <person name="Citroen M."/>
            <person name="Collymore A."/>
            <person name="Cooke P."/>
            <person name="Costello M."/>
            <person name="D'Aco K."/>
            <person name="Daza R."/>
            <person name="De Haan G."/>
            <person name="DeGray S."/>
            <person name="DeMaso C."/>
            <person name="Dhargay N."/>
            <person name="Dooley K."/>
            <person name="Dooley E."/>
            <person name="Doricent M."/>
            <person name="Dorje P."/>
            <person name="Dorjee K."/>
            <person name="Dupes A."/>
            <person name="Elong R."/>
            <person name="Falk J."/>
            <person name="Farina A."/>
            <person name="Faro S."/>
            <person name="Ferguson D."/>
            <person name="Fisher S."/>
            <person name="Foley C.D."/>
            <person name="Franke A."/>
            <person name="Friedrich D."/>
            <person name="Gadbois L."/>
            <person name="Gearin G."/>
            <person name="Gearin C.R."/>
            <person name="Giannoukos G."/>
            <person name="Goode T."/>
            <person name="Graham J."/>
            <person name="Grandbois E."/>
            <person name="Grewal S."/>
            <person name="Gyaltsen K."/>
            <person name="Hafez N."/>
            <person name="Hagos B."/>
            <person name="Hall J."/>
            <person name="Henson C."/>
            <person name="Hollinger A."/>
            <person name="Honan T."/>
            <person name="Huard M.D."/>
            <person name="Hughes L."/>
            <person name="Hurhula B."/>
            <person name="Husby M.E."/>
            <person name="Kamat A."/>
            <person name="Kanga B."/>
            <person name="Kashin S."/>
            <person name="Khazanovich D."/>
            <person name="Kisner P."/>
            <person name="Lance K."/>
            <person name="Lara M."/>
            <person name="Lee W."/>
            <person name="Lennon N."/>
            <person name="Letendre F."/>
            <person name="LeVine R."/>
            <person name="Lipovsky A."/>
            <person name="Liu X."/>
            <person name="Liu J."/>
            <person name="Liu S."/>
            <person name="Lokyitsang T."/>
            <person name="Lokyitsang Y."/>
            <person name="Lubonja R."/>
            <person name="Lui A."/>
            <person name="MacDonald P."/>
            <person name="Magnisalis V."/>
            <person name="Maru K."/>
            <person name="Matthews C."/>
            <person name="McCusker W."/>
            <person name="McDonough S."/>
            <person name="Mehta T."/>
            <person name="Meldrim J."/>
            <person name="Meneus L."/>
            <person name="Mihai O."/>
            <person name="Mihalev A."/>
            <person name="Mihova T."/>
            <person name="Mittelman R."/>
            <person name="Mlenga V."/>
            <person name="Montmayeur A."/>
            <person name="Mulrain L."/>
            <person name="Navidi A."/>
            <person name="Naylor J."/>
            <person name="Negash T."/>
            <person name="Nguyen T."/>
            <person name="Nguyen N."/>
            <person name="Nicol R."/>
            <person name="Norbu C."/>
            <person name="Norbu N."/>
            <person name="Novod N."/>
            <person name="O'Neill B."/>
            <person name="Osman S."/>
            <person name="Markiewicz E."/>
            <person name="Oyono O.L."/>
            <person name="Patti C."/>
            <person name="Phunkhang P."/>
            <person name="Pierre F."/>
            <person name="Priest M."/>
            <person name="Raghuraman S."/>
            <person name="Rege F."/>
            <person name="Reyes R."/>
            <person name="Rise C."/>
            <person name="Rogov P."/>
            <person name="Ross K."/>
            <person name="Ryan E."/>
            <person name="Settipalli S."/>
            <person name="Shea T."/>
            <person name="Sherpa N."/>
            <person name="Shi L."/>
            <person name="Shih D."/>
            <person name="Sparrow T."/>
            <person name="Spaulding J."/>
            <person name="Stalker J."/>
            <person name="Stange-Thomann N."/>
            <person name="Stavropoulos S."/>
            <person name="Stone C."/>
            <person name="Strader C."/>
            <person name="Tesfaye S."/>
            <person name="Thomson T."/>
            <person name="Thoulutsang Y."/>
            <person name="Thoulutsang D."/>
            <person name="Topham K."/>
            <person name="Topping I."/>
            <person name="Tsamla T."/>
            <person name="Vassiliev H."/>
            <person name="Vo A."/>
            <person name="Wangchuk T."/>
            <person name="Wangdi T."/>
            <person name="Weiand M."/>
            <person name="Wilkinson J."/>
            <person name="Wilson A."/>
            <person name="Yadav S."/>
            <person name="Young G."/>
            <person name="Yu Q."/>
            <person name="Zembek L."/>
            <person name="Zhong D."/>
            <person name="Zimmer A."/>
            <person name="Zwirko Z."/>
            <person name="Jaffe D.B."/>
            <person name="Alvarez P."/>
            <person name="Brockman W."/>
            <person name="Butler J."/>
            <person name="Chin C."/>
            <person name="Gnerre S."/>
            <person name="MacCallum I."/>
            <person name="Graves J.A."/>
            <person name="Ponting C.P."/>
            <person name="Breen M."/>
            <person name="Samollow P.B."/>
            <person name="Lander E.S."/>
            <person name="Lindblad-Toh K."/>
        </authorList>
    </citation>
    <scope>NUCLEOTIDE SEQUENCE [LARGE SCALE GENOMIC DNA]</scope>
</reference>
<dbReference type="InParanoid" id="F6XM69"/>
<dbReference type="PANTHER" id="PTHR13477">
    <property type="entry name" value="MITOCHONDRIAL 39S RIBOSOMAL PROTEIN L49"/>
    <property type="match status" value="1"/>
</dbReference>
<evidence type="ECO:0000256" key="4">
    <source>
        <dbReference type="ARBA" id="ARBA00023128"/>
    </source>
</evidence>
<dbReference type="FunFam" id="3.30.780.10:FF:000009">
    <property type="entry name" value="39S ribosomal protein L49, mitochondrial"/>
    <property type="match status" value="1"/>
</dbReference>
<dbReference type="Proteomes" id="UP000002280">
    <property type="component" value="Chromosome 8"/>
</dbReference>
<dbReference type="GO" id="GO:0003735">
    <property type="term" value="F:structural constituent of ribosome"/>
    <property type="evidence" value="ECO:0000318"/>
    <property type="project" value="GO_Central"/>
</dbReference>
<evidence type="ECO:0000256" key="7">
    <source>
        <dbReference type="ARBA" id="ARBA00035545"/>
    </source>
</evidence>
<evidence type="ECO:0000256" key="6">
    <source>
        <dbReference type="ARBA" id="ARBA00035191"/>
    </source>
</evidence>
<gene>
    <name evidence="9" type="primary">MRPL49</name>
</gene>
<comment type="similarity">
    <text evidence="2">Belongs to the mitochondrion-specific ribosomal protein mL49 family.</text>
</comment>
<evidence type="ECO:0000313" key="10">
    <source>
        <dbReference type="Proteomes" id="UP000002280"/>
    </source>
</evidence>
<keyword evidence="5" id="KW-0687">Ribonucleoprotein</keyword>
<dbReference type="AlphaFoldDB" id="F6XM69"/>
<reference evidence="9" key="2">
    <citation type="submission" date="2025-08" db="UniProtKB">
        <authorList>
            <consortium name="Ensembl"/>
        </authorList>
    </citation>
    <scope>IDENTIFICATION</scope>
</reference>
<dbReference type="Pfam" id="PF05046">
    <property type="entry name" value="Img2"/>
    <property type="match status" value="1"/>
</dbReference>
<dbReference type="eggNOG" id="KOG4034">
    <property type="taxonomic scope" value="Eukaryota"/>
</dbReference>
<proteinExistence type="inferred from homology"/>
<protein>
    <recommendedName>
        <fullName evidence="6">Large ribosomal subunit protein mL49</fullName>
    </recommendedName>
    <alternativeName>
        <fullName evidence="7">39S ribosomal protein L49, mitochondrial</fullName>
    </alternativeName>
</protein>
<dbReference type="PANTHER" id="PTHR13477:SF0">
    <property type="entry name" value="LARGE RIBOSOMAL SUBUNIT PROTEIN ML49"/>
    <property type="match status" value="1"/>
</dbReference>
<dbReference type="Ensembl" id="ENSMODT00000012867.4">
    <property type="protein sequence ID" value="ENSMODP00000012637.3"/>
    <property type="gene ID" value="ENSMODG00000010091.4"/>
</dbReference>
<keyword evidence="10" id="KW-1185">Reference proteome</keyword>
<dbReference type="GeneID" id="100030507"/>
<feature type="compositionally biased region" description="Basic residues" evidence="8">
    <location>
        <begin position="1"/>
        <end position="12"/>
    </location>
</feature>